<dbReference type="EMBL" id="HACG01008291">
    <property type="protein sequence ID" value="CEK55156.1"/>
    <property type="molecule type" value="Transcribed_RNA"/>
</dbReference>
<evidence type="ECO:0000313" key="3">
    <source>
        <dbReference type="EMBL" id="CEK55156.1"/>
    </source>
</evidence>
<protein>
    <submittedName>
        <fullName evidence="2">Uncharacterized protein</fullName>
    </submittedName>
</protein>
<organism evidence="2">
    <name type="scientific">Arion vulgaris</name>
    <dbReference type="NCBI Taxonomy" id="1028688"/>
    <lineage>
        <taxon>Eukaryota</taxon>
        <taxon>Metazoa</taxon>
        <taxon>Spiralia</taxon>
        <taxon>Lophotrochozoa</taxon>
        <taxon>Mollusca</taxon>
        <taxon>Gastropoda</taxon>
        <taxon>Heterobranchia</taxon>
        <taxon>Euthyneura</taxon>
        <taxon>Panpulmonata</taxon>
        <taxon>Eupulmonata</taxon>
        <taxon>Stylommatophora</taxon>
        <taxon>Helicina</taxon>
        <taxon>Arionoidea</taxon>
        <taxon>Arionidae</taxon>
        <taxon>Arion</taxon>
    </lineage>
</organism>
<dbReference type="AlphaFoldDB" id="A0A0B6YI08"/>
<feature type="non-terminal residue" evidence="2">
    <location>
        <position position="1"/>
    </location>
</feature>
<name>A0A0B6YI08_9EUPU</name>
<evidence type="ECO:0000313" key="2">
    <source>
        <dbReference type="EMBL" id="CEK55155.1"/>
    </source>
</evidence>
<gene>
    <name evidence="2" type="primary">ORF24501</name>
    <name evidence="1" type="synonym">ORF24500</name>
    <name evidence="3" type="synonym">ORF24502</name>
</gene>
<reference evidence="2" key="1">
    <citation type="submission" date="2014-12" db="EMBL/GenBank/DDBJ databases">
        <title>Insight into the proteome of Arion vulgaris.</title>
        <authorList>
            <person name="Aradska J."/>
            <person name="Bulat T."/>
            <person name="Smidak R."/>
            <person name="Sarate P."/>
            <person name="Gangsoo J."/>
            <person name="Sialana F."/>
            <person name="Bilban M."/>
            <person name="Lubec G."/>
        </authorList>
    </citation>
    <scope>NUCLEOTIDE SEQUENCE</scope>
    <source>
        <tissue evidence="2">Skin</tissue>
    </source>
</reference>
<proteinExistence type="predicted"/>
<dbReference type="EMBL" id="HACG01008289">
    <property type="protein sequence ID" value="CEK55154.1"/>
    <property type="molecule type" value="Transcribed_RNA"/>
</dbReference>
<dbReference type="EMBL" id="HACG01008290">
    <property type="protein sequence ID" value="CEK55155.1"/>
    <property type="molecule type" value="Transcribed_RNA"/>
</dbReference>
<sequence length="52" mass="6139">GTKCIHDPLDGMEISPIQHQNKDYYILQLCDVNLTKRIRILEIDRTEEMNHS</sequence>
<evidence type="ECO:0000313" key="1">
    <source>
        <dbReference type="EMBL" id="CEK55154.1"/>
    </source>
</evidence>
<accession>A0A0B6YI08</accession>